<evidence type="ECO:0000256" key="2">
    <source>
        <dbReference type="ARBA" id="ARBA00022670"/>
    </source>
</evidence>
<feature type="region of interest" description="Disordered" evidence="7">
    <location>
        <begin position="1"/>
        <end position="31"/>
    </location>
</feature>
<feature type="domain" description="Peptidase M13 N-terminal" evidence="9">
    <location>
        <begin position="82"/>
        <end position="471"/>
    </location>
</feature>
<name>A0A6C0LCS1_9ZZZZ</name>
<reference evidence="10" key="1">
    <citation type="journal article" date="2020" name="Nature">
        <title>Giant virus diversity and host interactions through global metagenomics.</title>
        <authorList>
            <person name="Schulz F."/>
            <person name="Roux S."/>
            <person name="Paez-Espino D."/>
            <person name="Jungbluth S."/>
            <person name="Walsh D.A."/>
            <person name="Denef V.J."/>
            <person name="McMahon K.D."/>
            <person name="Konstantinidis K.T."/>
            <person name="Eloe-Fadrosh E.A."/>
            <person name="Kyrpides N.C."/>
            <person name="Woyke T."/>
        </authorList>
    </citation>
    <scope>NUCLEOTIDE SEQUENCE</scope>
    <source>
        <strain evidence="10">GVMAG-M-3300027770-73</strain>
    </source>
</reference>
<dbReference type="AlphaFoldDB" id="A0A6C0LCS1"/>
<dbReference type="InterPro" id="IPR018497">
    <property type="entry name" value="Peptidase_M13_C"/>
</dbReference>
<dbReference type="CDD" id="cd08662">
    <property type="entry name" value="M13"/>
    <property type="match status" value="1"/>
</dbReference>
<comment type="cofactor">
    <cofactor evidence="1">
        <name>Zn(2+)</name>
        <dbReference type="ChEBI" id="CHEBI:29105"/>
    </cofactor>
</comment>
<accession>A0A6C0LCS1</accession>
<evidence type="ECO:0008006" key="11">
    <source>
        <dbReference type="Google" id="ProtNLM"/>
    </source>
</evidence>
<evidence type="ECO:0000256" key="1">
    <source>
        <dbReference type="ARBA" id="ARBA00001947"/>
    </source>
</evidence>
<evidence type="ECO:0000256" key="7">
    <source>
        <dbReference type="SAM" id="MobiDB-lite"/>
    </source>
</evidence>
<dbReference type="PANTHER" id="PTHR11733">
    <property type="entry name" value="ZINC METALLOPROTEASE FAMILY M13 NEPRILYSIN-RELATED"/>
    <property type="match status" value="1"/>
</dbReference>
<feature type="compositionally biased region" description="Basic residues" evidence="7">
    <location>
        <begin position="13"/>
        <end position="24"/>
    </location>
</feature>
<dbReference type="InterPro" id="IPR000718">
    <property type="entry name" value="Peptidase_M13"/>
</dbReference>
<dbReference type="GO" id="GO:0016485">
    <property type="term" value="P:protein processing"/>
    <property type="evidence" value="ECO:0007669"/>
    <property type="project" value="TreeGrafter"/>
</dbReference>
<evidence type="ECO:0000256" key="6">
    <source>
        <dbReference type="ARBA" id="ARBA00023049"/>
    </source>
</evidence>
<keyword evidence="4" id="KW-0378">Hydrolase</keyword>
<dbReference type="Gene3D" id="1.10.1380.10">
    <property type="entry name" value="Neutral endopeptidase , domain2"/>
    <property type="match status" value="1"/>
</dbReference>
<keyword evidence="6" id="KW-0482">Metalloprotease</keyword>
<evidence type="ECO:0000256" key="4">
    <source>
        <dbReference type="ARBA" id="ARBA00022801"/>
    </source>
</evidence>
<dbReference type="PANTHER" id="PTHR11733:SF241">
    <property type="entry name" value="GH26575P-RELATED"/>
    <property type="match status" value="1"/>
</dbReference>
<dbReference type="GO" id="GO:0004222">
    <property type="term" value="F:metalloendopeptidase activity"/>
    <property type="evidence" value="ECO:0007669"/>
    <property type="project" value="InterPro"/>
</dbReference>
<evidence type="ECO:0000313" key="10">
    <source>
        <dbReference type="EMBL" id="QHU28227.1"/>
    </source>
</evidence>
<dbReference type="SUPFAM" id="SSF55486">
    <property type="entry name" value="Metalloproteases ('zincins'), catalytic domain"/>
    <property type="match status" value="1"/>
</dbReference>
<evidence type="ECO:0000259" key="9">
    <source>
        <dbReference type="Pfam" id="PF05649"/>
    </source>
</evidence>
<evidence type="ECO:0000256" key="3">
    <source>
        <dbReference type="ARBA" id="ARBA00022723"/>
    </source>
</evidence>
<feature type="compositionally biased region" description="Basic and acidic residues" evidence="7">
    <location>
        <begin position="1"/>
        <end position="12"/>
    </location>
</feature>
<proteinExistence type="predicted"/>
<dbReference type="InterPro" id="IPR024079">
    <property type="entry name" value="MetalloPept_cat_dom_sf"/>
</dbReference>
<dbReference type="InterPro" id="IPR008753">
    <property type="entry name" value="Peptidase_M13_N"/>
</dbReference>
<dbReference type="InterPro" id="IPR042089">
    <property type="entry name" value="Peptidase_M13_dom_2"/>
</dbReference>
<dbReference type="Pfam" id="PF01431">
    <property type="entry name" value="Peptidase_M13"/>
    <property type="match status" value="1"/>
</dbReference>
<organism evidence="10">
    <name type="scientific">viral metagenome</name>
    <dbReference type="NCBI Taxonomy" id="1070528"/>
    <lineage>
        <taxon>unclassified sequences</taxon>
        <taxon>metagenomes</taxon>
        <taxon>organismal metagenomes</taxon>
    </lineage>
</organism>
<evidence type="ECO:0000259" key="8">
    <source>
        <dbReference type="Pfam" id="PF01431"/>
    </source>
</evidence>
<feature type="domain" description="Peptidase M13 C-terminal" evidence="8">
    <location>
        <begin position="534"/>
        <end position="732"/>
    </location>
</feature>
<protein>
    <recommendedName>
        <fullName evidence="11">Peptidase M13 C-terminal domain-containing protein</fullName>
    </recommendedName>
</protein>
<dbReference type="GO" id="GO:0046872">
    <property type="term" value="F:metal ion binding"/>
    <property type="evidence" value="ECO:0007669"/>
    <property type="project" value="UniProtKB-KW"/>
</dbReference>
<dbReference type="EMBL" id="MN740471">
    <property type="protein sequence ID" value="QHU28227.1"/>
    <property type="molecule type" value="Genomic_DNA"/>
</dbReference>
<dbReference type="PRINTS" id="PR00786">
    <property type="entry name" value="NEPRILYSIN"/>
</dbReference>
<keyword evidence="5" id="KW-0862">Zinc</keyword>
<sequence length="741" mass="87670">MDQIKDKTDLRKTKNKRTKHNKTKKMQDVPKKSTAVCSQPYSNIEERYIKNFKAERDLSYKPMHAALVRAFKIPFSPSLVTPQSDFYTYINFRWIQDSTKKYQSKDTTNRYFVEVDVYRLTQNRVYKELFDLVKKYVATEKSKKRDKINKVYQSLLTLKSSTIKKHFTEMNDIFANFQRGDNLWNLLAFLNENEIISWGCPISWSVAQDPKNSQTFCDTISAPRLSLYDYLLYLDDYGQTPKYVKYKRSVVSHFIHYVNKIFDACLGKGHGLEGKDVFTVEKELLNAMGCNTVKNDSPDGYNKVLASEALEKYGFDWAQFSKFLGYKKTPGYFVCTSLNYLLCVSKYLKSIWKTPKWKAYAFYIVLRQMIRFDSKLVQIYYDFNDKFIEGQPSPFPKDLYPVFGLSLTFNTFLTEQYVGAYWNEEHVRFVENLANDLLKVFKLKMHRNTWLTPKTRKYAIKKLDYLQLIIARPKEMRADPLLEYSADDAWYNMSLLCKWKKNKYLQLQGKEVVDIPLIDWKEFKLVGTQAYVVNAYYEMNNNKIFIPMAIIQEPFINLRERGFEYNLARMGYILGHEMSHALDNTGSKHDYKGNLYNWWQPEDKKKYNLIVKDIIKQYETFASYDGIKFNAEITVGEDMADISGIAICQRYLLDYHEVNNVVMPIRDLSLKEFYVHFASHQRQYIYKRAVNVQLGTNPHPLDKYRTNCVLARLELFKVMYNIKEGDKMWWKTNDVNSTIWL</sequence>
<keyword evidence="2" id="KW-0645">Protease</keyword>
<evidence type="ECO:0000256" key="5">
    <source>
        <dbReference type="ARBA" id="ARBA00022833"/>
    </source>
</evidence>
<dbReference type="Pfam" id="PF05649">
    <property type="entry name" value="Peptidase_M13_N"/>
    <property type="match status" value="1"/>
</dbReference>
<keyword evidence="3" id="KW-0479">Metal-binding</keyword>
<dbReference type="PROSITE" id="PS51885">
    <property type="entry name" value="NEPRILYSIN"/>
    <property type="match status" value="1"/>
</dbReference>
<dbReference type="GO" id="GO:0005886">
    <property type="term" value="C:plasma membrane"/>
    <property type="evidence" value="ECO:0007669"/>
    <property type="project" value="TreeGrafter"/>
</dbReference>
<dbReference type="Gene3D" id="3.40.390.10">
    <property type="entry name" value="Collagenase (Catalytic Domain)"/>
    <property type="match status" value="1"/>
</dbReference>